<evidence type="ECO:0000256" key="2">
    <source>
        <dbReference type="ARBA" id="ARBA00022490"/>
    </source>
</evidence>
<dbReference type="FunFam" id="1.25.40.10:FF:000020">
    <property type="entry name" value="Stress-induced phosphoprotein 1"/>
    <property type="match status" value="1"/>
</dbReference>
<evidence type="ECO:0000256" key="3">
    <source>
        <dbReference type="ARBA" id="ARBA00022737"/>
    </source>
</evidence>
<evidence type="ECO:0000256" key="4">
    <source>
        <dbReference type="ARBA" id="ARBA00022803"/>
    </source>
</evidence>
<dbReference type="FunFam" id="1.25.40.10:FF:000010">
    <property type="entry name" value="Stress-induced phosphoprotein 1"/>
    <property type="match status" value="1"/>
</dbReference>
<dbReference type="InterPro" id="IPR011990">
    <property type="entry name" value="TPR-like_helical_dom_sf"/>
</dbReference>
<keyword evidence="10" id="KW-1185">Reference proteome</keyword>
<comment type="subcellular location">
    <subcellularLocation>
        <location evidence="1">Cytoplasm</location>
    </subcellularLocation>
</comment>
<dbReference type="EMBL" id="UFAJ01000076">
    <property type="protein sequence ID" value="SSD59003.1"/>
    <property type="molecule type" value="Genomic_DNA"/>
</dbReference>
<dbReference type="PANTHER" id="PTHR22904:SF523">
    <property type="entry name" value="STRESS-INDUCED-PHOSPHOPROTEIN 1"/>
    <property type="match status" value="1"/>
</dbReference>
<dbReference type="InterPro" id="IPR041243">
    <property type="entry name" value="STI1/HOP_DP"/>
</dbReference>
<dbReference type="InterPro" id="IPR019734">
    <property type="entry name" value="TPR_rpt"/>
</dbReference>
<evidence type="ECO:0000313" key="9">
    <source>
        <dbReference type="EMBL" id="SSD59003.1"/>
    </source>
</evidence>
<keyword evidence="2" id="KW-0963">Cytoplasm</keyword>
<gene>
    <name evidence="9" type="ORF">SCODWIG_00764</name>
</gene>
<dbReference type="Pfam" id="PF17830">
    <property type="entry name" value="STI1-HOP_DP"/>
    <property type="match status" value="2"/>
</dbReference>
<feature type="repeat" description="TPR" evidence="6">
    <location>
        <begin position="73"/>
        <end position="106"/>
    </location>
</feature>
<sequence length="585" mass="65953">MSTADEYKQQGNACFTNKDYEGAIDFFTKAISASPEPNHVLFSNRSACYTSLQKFSQALKDAEQCVEINPTWAKGYNRVGAAQYGLGNLDEAEKCYKKCLELDANNKIAKEGLEQVEKVQKSRFEEPDLGIGAMFKDPQLIEKLSKNPKVAELMKDPSMVAKLKQFQSNPSAMGPQLLSDPKLMQVLAAMMGVDLSMGNESNSLPKDDYPGATGSTSTEESKNKEEEKKQKHESENVQETKKEDIQEPEPAADQDKSKAENLKAEGNKLYKQKKFDEAIALYDQAWDTFKDVTFLNNKAAAEYEMGEYETAISTLTNAVEQARELRTDYKIVAKSFARIGNSYLKLNNLPKAIEFYQKSLTEHRTPDVLNKLRSCEKDLKKQKELEYINPEKAEEARLQGKDYFVKCDWPKAVESYTEMIKRAPEDPRGYSNRAAALAKLMSFPECIKDCDRAIEKDPDFVKAYIRKASAQIAVKEYASAIKTLDEARARDTKVNNGSSAHEIDQLYYKANQQRFQPSNPNETPEQAYARAMKDPEVAAILQDPVMQSILSQSQQNPAALNEHMKNPEIFKKIQTLVAAGIIRTR</sequence>
<dbReference type="Pfam" id="PF13424">
    <property type="entry name" value="TPR_12"/>
    <property type="match status" value="1"/>
</dbReference>
<dbReference type="FunFam" id="1.10.260.100:FF:000002">
    <property type="entry name" value="Stress-induced-phosphoprotein 1 (Hsp70/Hsp90-organizing)"/>
    <property type="match status" value="1"/>
</dbReference>
<dbReference type="PROSITE" id="PS50005">
    <property type="entry name" value="TPR"/>
    <property type="match status" value="3"/>
</dbReference>
<feature type="repeat" description="TPR" evidence="6">
    <location>
        <begin position="333"/>
        <end position="366"/>
    </location>
</feature>
<feature type="domain" description="STI1" evidence="8">
    <location>
        <begin position="137"/>
        <end position="176"/>
    </location>
</feature>
<comment type="subunit">
    <text evidence="5">Part of a larger complex that includes HSP70, HSP90, and immunophilins.</text>
</comment>
<feature type="region of interest" description="Disordered" evidence="7">
    <location>
        <begin position="198"/>
        <end position="260"/>
    </location>
</feature>
<dbReference type="SMART" id="SM00028">
    <property type="entry name" value="TPR"/>
    <property type="match status" value="9"/>
</dbReference>
<dbReference type="Pfam" id="PF25575">
    <property type="entry name" value="TPR_BSK1_C"/>
    <property type="match status" value="1"/>
</dbReference>
<dbReference type="AlphaFoldDB" id="A0A376B2V1"/>
<keyword evidence="4 6" id="KW-0802">TPR repeat</keyword>
<evidence type="ECO:0000259" key="8">
    <source>
        <dbReference type="SMART" id="SM00727"/>
    </source>
</evidence>
<dbReference type="InterPro" id="IPR006636">
    <property type="entry name" value="STI1_HS-bd"/>
</dbReference>
<evidence type="ECO:0000256" key="5">
    <source>
        <dbReference type="ARBA" id="ARBA00064323"/>
    </source>
</evidence>
<feature type="compositionally biased region" description="Basic and acidic residues" evidence="7">
    <location>
        <begin position="219"/>
        <end position="245"/>
    </location>
</feature>
<dbReference type="InterPro" id="IPR058209">
    <property type="entry name" value="TPR_BSK1_C"/>
</dbReference>
<evidence type="ECO:0000256" key="7">
    <source>
        <dbReference type="SAM" id="MobiDB-lite"/>
    </source>
</evidence>
<dbReference type="FunFam" id="1.10.260.100:FF:000004">
    <property type="entry name" value="Putative stress-induced-phosphoprotein 1"/>
    <property type="match status" value="1"/>
</dbReference>
<dbReference type="OrthoDB" id="2423701at2759"/>
<accession>A0A376B2V1</accession>
<reference evidence="10" key="1">
    <citation type="submission" date="2018-06" db="EMBL/GenBank/DDBJ databases">
        <authorList>
            <person name="Guldener U."/>
        </authorList>
    </citation>
    <scope>NUCLEOTIDE SEQUENCE [LARGE SCALE GENOMIC DNA]</scope>
    <source>
        <strain evidence="10">UTAD17</strain>
    </source>
</reference>
<feature type="domain" description="STI1" evidence="8">
    <location>
        <begin position="534"/>
        <end position="573"/>
    </location>
</feature>
<feature type="repeat" description="TPR" evidence="6">
    <location>
        <begin position="4"/>
        <end position="37"/>
    </location>
</feature>
<dbReference type="PANTHER" id="PTHR22904">
    <property type="entry name" value="TPR REPEAT CONTAINING PROTEIN"/>
    <property type="match status" value="1"/>
</dbReference>
<dbReference type="SMART" id="SM00727">
    <property type="entry name" value="STI1"/>
    <property type="match status" value="2"/>
</dbReference>
<evidence type="ECO:0000256" key="6">
    <source>
        <dbReference type="PROSITE-ProRule" id="PRU00339"/>
    </source>
</evidence>
<protein>
    <submittedName>
        <fullName evidence="9">Probable Heat shock protein STI1</fullName>
    </submittedName>
</protein>
<dbReference type="SUPFAM" id="SSF48452">
    <property type="entry name" value="TPR-like"/>
    <property type="match status" value="3"/>
</dbReference>
<dbReference type="Gene3D" id="1.10.260.100">
    <property type="match status" value="2"/>
</dbReference>
<dbReference type="VEuPathDB" id="FungiDB:SCODWIG_00764"/>
<evidence type="ECO:0000313" key="10">
    <source>
        <dbReference type="Proteomes" id="UP000262825"/>
    </source>
</evidence>
<keyword evidence="3" id="KW-0677">Repeat</keyword>
<organism evidence="9 10">
    <name type="scientific">Saccharomycodes ludwigii</name>
    <dbReference type="NCBI Taxonomy" id="36035"/>
    <lineage>
        <taxon>Eukaryota</taxon>
        <taxon>Fungi</taxon>
        <taxon>Dikarya</taxon>
        <taxon>Ascomycota</taxon>
        <taxon>Saccharomycotina</taxon>
        <taxon>Saccharomycetes</taxon>
        <taxon>Saccharomycodales</taxon>
        <taxon>Saccharomycodaceae</taxon>
        <taxon>Saccharomycodes</taxon>
    </lineage>
</organism>
<dbReference type="GO" id="GO:0005737">
    <property type="term" value="C:cytoplasm"/>
    <property type="evidence" value="ECO:0007669"/>
    <property type="project" value="UniProtKB-SubCell"/>
</dbReference>
<proteinExistence type="predicted"/>
<evidence type="ECO:0000256" key="1">
    <source>
        <dbReference type="ARBA" id="ARBA00004496"/>
    </source>
</evidence>
<dbReference type="Proteomes" id="UP000262825">
    <property type="component" value="Unassembled WGS sequence"/>
</dbReference>
<name>A0A376B2V1_9ASCO</name>
<keyword evidence="9" id="KW-0346">Stress response</keyword>
<dbReference type="GO" id="GO:0051879">
    <property type="term" value="F:Hsp90 protein binding"/>
    <property type="evidence" value="ECO:0007669"/>
    <property type="project" value="TreeGrafter"/>
</dbReference>
<dbReference type="Gene3D" id="1.25.40.10">
    <property type="entry name" value="Tetratricopeptide repeat domain"/>
    <property type="match status" value="3"/>
</dbReference>
<dbReference type="GO" id="GO:0042030">
    <property type="term" value="F:ATPase inhibitor activity"/>
    <property type="evidence" value="ECO:0007669"/>
    <property type="project" value="UniProtKB-ARBA"/>
</dbReference>